<feature type="domain" description="Nephrocystin 3-like N-terminal" evidence="4">
    <location>
        <begin position="211"/>
        <end position="378"/>
    </location>
</feature>
<dbReference type="InterPro" id="IPR002110">
    <property type="entry name" value="Ankyrin_rpt"/>
</dbReference>
<feature type="repeat" description="ANK" evidence="2">
    <location>
        <begin position="700"/>
        <end position="732"/>
    </location>
</feature>
<dbReference type="SUPFAM" id="SSF48403">
    <property type="entry name" value="Ankyrin repeat"/>
    <property type="match status" value="3"/>
</dbReference>
<feature type="repeat" description="ANK" evidence="2">
    <location>
        <begin position="964"/>
        <end position="996"/>
    </location>
</feature>
<dbReference type="PROSITE" id="PS50297">
    <property type="entry name" value="ANK_REP_REGION"/>
    <property type="match status" value="2"/>
</dbReference>
<dbReference type="SUPFAM" id="SSF52540">
    <property type="entry name" value="P-loop containing nucleoside triphosphate hydrolases"/>
    <property type="match status" value="1"/>
</dbReference>
<dbReference type="InterPro" id="IPR036770">
    <property type="entry name" value="Ankyrin_rpt-contain_sf"/>
</dbReference>
<dbReference type="Gene3D" id="3.40.50.300">
    <property type="entry name" value="P-loop containing nucleotide triphosphate hydrolases"/>
    <property type="match status" value="1"/>
</dbReference>
<evidence type="ECO:0000256" key="2">
    <source>
        <dbReference type="PROSITE-ProRule" id="PRU00023"/>
    </source>
</evidence>
<dbReference type="PANTHER" id="PTHR10039:SF15">
    <property type="entry name" value="NACHT DOMAIN-CONTAINING PROTEIN"/>
    <property type="match status" value="1"/>
</dbReference>
<evidence type="ECO:0008006" key="7">
    <source>
        <dbReference type="Google" id="ProtNLM"/>
    </source>
</evidence>
<dbReference type="InterPro" id="IPR027417">
    <property type="entry name" value="P-loop_NTPase"/>
</dbReference>
<dbReference type="Gene3D" id="1.25.40.20">
    <property type="entry name" value="Ankyrin repeat-containing domain"/>
    <property type="match status" value="4"/>
</dbReference>
<evidence type="ECO:0000256" key="1">
    <source>
        <dbReference type="ARBA" id="ARBA00022737"/>
    </source>
</evidence>
<name>A0A9P7KR89_9HYPO</name>
<keyword evidence="6" id="KW-1185">Reference proteome</keyword>
<dbReference type="PROSITE" id="PS50088">
    <property type="entry name" value="ANK_REPEAT"/>
    <property type="match status" value="2"/>
</dbReference>
<keyword evidence="2" id="KW-0040">ANK repeat</keyword>
<dbReference type="InterPro" id="IPR056884">
    <property type="entry name" value="NPHP3-like_N"/>
</dbReference>
<dbReference type="InterPro" id="IPR031348">
    <property type="entry name" value="PigL_N"/>
</dbReference>
<dbReference type="Pfam" id="PF12796">
    <property type="entry name" value="Ank_2"/>
    <property type="match status" value="1"/>
</dbReference>
<organism evidence="5 6">
    <name type="scientific">Fusarium avenaceum</name>
    <dbReference type="NCBI Taxonomy" id="40199"/>
    <lineage>
        <taxon>Eukaryota</taxon>
        <taxon>Fungi</taxon>
        <taxon>Dikarya</taxon>
        <taxon>Ascomycota</taxon>
        <taxon>Pezizomycotina</taxon>
        <taxon>Sordariomycetes</taxon>
        <taxon>Hypocreomycetidae</taxon>
        <taxon>Hypocreales</taxon>
        <taxon>Nectriaceae</taxon>
        <taxon>Fusarium</taxon>
        <taxon>Fusarium tricinctum species complex</taxon>
    </lineage>
</organism>
<dbReference type="PANTHER" id="PTHR10039">
    <property type="entry name" value="AMELOGENIN"/>
    <property type="match status" value="1"/>
</dbReference>
<dbReference type="Pfam" id="PF24883">
    <property type="entry name" value="NPHP3_N"/>
    <property type="match status" value="1"/>
</dbReference>
<dbReference type="Pfam" id="PF00023">
    <property type="entry name" value="Ank"/>
    <property type="match status" value="1"/>
</dbReference>
<evidence type="ECO:0000313" key="6">
    <source>
        <dbReference type="Proteomes" id="UP000782241"/>
    </source>
</evidence>
<dbReference type="Proteomes" id="UP000782241">
    <property type="component" value="Unassembled WGS sequence"/>
</dbReference>
<reference evidence="5" key="1">
    <citation type="submission" date="2021-04" db="EMBL/GenBank/DDBJ databases">
        <title>Draft genome of Fusarium avenaceum strain F156N33, isolated from an atmospheric sample in Virginia.</title>
        <authorList>
            <person name="Yang S."/>
            <person name="Vinatzer B.A."/>
            <person name="Coleman J."/>
        </authorList>
    </citation>
    <scope>NUCLEOTIDE SEQUENCE</scope>
    <source>
        <strain evidence="5">F156N33</strain>
    </source>
</reference>
<dbReference type="SMART" id="SM00248">
    <property type="entry name" value="ANK"/>
    <property type="match status" value="10"/>
</dbReference>
<accession>A0A9P7KR89</accession>
<feature type="domain" description="Azaphilone pigments biosynthesis cluster protein L N-terminal" evidence="3">
    <location>
        <begin position="1"/>
        <end position="179"/>
    </location>
</feature>
<keyword evidence="1" id="KW-0677">Repeat</keyword>
<evidence type="ECO:0000259" key="3">
    <source>
        <dbReference type="Pfam" id="PF17111"/>
    </source>
</evidence>
<proteinExistence type="predicted"/>
<dbReference type="EMBL" id="JAGPUO010000016">
    <property type="protein sequence ID" value="KAG5657930.1"/>
    <property type="molecule type" value="Genomic_DNA"/>
</dbReference>
<protein>
    <recommendedName>
        <fullName evidence="7">NACHT domain-containing protein</fullName>
    </recommendedName>
</protein>
<gene>
    <name evidence="5" type="ORF">KAF25_007963</name>
</gene>
<evidence type="ECO:0000313" key="5">
    <source>
        <dbReference type="EMBL" id="KAG5657930.1"/>
    </source>
</evidence>
<sequence length="1610" mass="180882">MEAVSLAASIAGLVTLADLVFRAAVKYHKSVKDAPKEVKALVDEVKDLSLLLHNLSLVEYGLTTQPDPAAQANTRPPKPLHLQQCQNLLRRLQSGLPDLETGSGLQKLQGRLKWPFSISDTKEMLQAIGRHKQTINIALTAQSISKLQICLSRQEETSSTIQDMKKSLREILDIETKISLNAEPEKILKTFLPVNPRVEFEANKSLRHPRTALWLTEGTDFQDWFNTDKSRLWCSGIPGAGKSVIAGAIVDECLQLTQNQPNTALGYFFCTYKDPRTVLPCNILSTLCYQLAIQHEDAFQILEAYYKELHPSPHLPMPLKTSRLVEVLHDICGVFSRVYLIVDGLDECGDHTDETVRSMLRVSLATANKNINVALLSRDELMIREKLEDHFDWIEIEAHTHDIQLYVASELAQLIQEKTLRLKDPSLKDEIVVKLVEGAKGMFRWVTCQLHHLCELPTDRARREALGKLPPTLFETYERILNNIESRSEAVRRLVQRSLLLISIKYPNKRLSSRALCEAISISETSDSLELDEIVDEQEVLRWCGSLVRLSQKDFLCQQTFQFAHFTVQEFLERGEKGDDKHPLLGIYGISETKADILFMRLAIRFLTMRNFEKFPTVEYVQSGDWDKMLESRPFYKPASFYWITGAHLDGDQKTQDLLSRLFHIEKTPNFCLWATEVIRNLQGQVPLEGVEVLTSILRHDFAPLHMAAALGLADICQQLIRNGARIDLMSHYGTPLHFAVGGLHIFLGPSTDKRFAEKVPHSRNGERYEIYVEAVEYSISSQEQLKTVQLFLSSKANKDQRLSTSGESLSLLTVAILEACSYEIIAQLIEDGVVIEEEDLQLFDTLHENAMDSYRPNDFKRVHNQGMAFLRILNALRFEDLTGKRLSLEGSLFMKTVQFASNMALDVPRDLALSSVSGKMSDQSIRESVLSAIEDNNIALLETLLSSRRCQDTDLSDLDPRRLGWSPIHISVQAGSLDCLEFLLDWGLDPNATTADNQTPIQLSTTWGMGGFMQALLKHGAGTTKPCGEYETLWHAVVDSRDTDILRQLLRHDSSENRALALRTLSSQGNTPICLALTKNDERAVLLLSEVCNSEHYWKCSKPIYRAAAELGSSQVLDVLLHVGIQYDSHDEYDGNPLHWINIVSDLRMIGRLKAIFSCSQRRTRDLETPFQSLLHKATKLGYDCQPFHVMSLLPDDLFNSPSQSRALWDFLCAKITPLVLFSSTSKTYIIRICTGLLKRGVAKLYEEDSGTSALIALTRALKGKLSASVRDAIDGGQVSPSKENWQWCSDTICHLLQCTKYKNELAHEDSLGHFLNMAILRNDHRMVGLFLEVGVNCHGKASTITPLELACLPSDSITSTVLAWLVDHTKPKPLTQRSTYPDLGPLHLIAGVIGDSKAYHHEDQSGQSRSLHKVYSVFYAQDENLKKVTNSVNKLKVLLNAGADPNLPSDSLSPMTYHILRHHFHTAEALLNRGADPWVQGSFAVDSVLAAILTRNVAFLAKITQQLTLHNYLPQWHRTYTIALFDSDLCPQIHALHVAALYGYVEALEFFLYRVFGTNLDVKDGNEQTPMHYAASNGCISIIEVNSTTLGGATTQNQRGGLPSQSWC</sequence>
<evidence type="ECO:0000259" key="4">
    <source>
        <dbReference type="Pfam" id="PF24883"/>
    </source>
</evidence>
<comment type="caution">
    <text evidence="5">The sequence shown here is derived from an EMBL/GenBank/DDBJ whole genome shotgun (WGS) entry which is preliminary data.</text>
</comment>
<dbReference type="Pfam" id="PF17111">
    <property type="entry name" value="PigL_N"/>
    <property type="match status" value="1"/>
</dbReference>
<dbReference type="Pfam" id="PF13637">
    <property type="entry name" value="Ank_4"/>
    <property type="match status" value="1"/>
</dbReference>